<protein>
    <recommendedName>
        <fullName evidence="1">Calcineurin-like phosphoesterase domain-containing protein</fullName>
    </recommendedName>
</protein>
<dbReference type="InterPro" id="IPR050126">
    <property type="entry name" value="Ap4A_hydrolase"/>
</dbReference>
<dbReference type="GO" id="GO:0005737">
    <property type="term" value="C:cytoplasm"/>
    <property type="evidence" value="ECO:0007669"/>
    <property type="project" value="TreeGrafter"/>
</dbReference>
<feature type="domain" description="Calcineurin-like phosphoesterase" evidence="1">
    <location>
        <begin position="3"/>
        <end position="158"/>
    </location>
</feature>
<dbReference type="OrthoDB" id="384253at2"/>
<reference evidence="3" key="2">
    <citation type="submission" date="2015-03" db="EMBL/GenBank/DDBJ databases">
        <title>Genome sequence of Paenibacillus beijingensis strain DSM 24997T.</title>
        <authorList>
            <person name="Kwak Y."/>
            <person name="Shin J.-H."/>
        </authorList>
    </citation>
    <scope>NUCLEOTIDE SEQUENCE [LARGE SCALE GENOMIC DNA]</scope>
    <source>
        <strain evidence="3">DSM 24997</strain>
    </source>
</reference>
<dbReference type="PANTHER" id="PTHR42850">
    <property type="entry name" value="METALLOPHOSPHOESTERASE"/>
    <property type="match status" value="1"/>
</dbReference>
<accession>A0A0D5NJB7</accession>
<dbReference type="Pfam" id="PF00149">
    <property type="entry name" value="Metallophos"/>
    <property type="match status" value="1"/>
</dbReference>
<evidence type="ECO:0000313" key="2">
    <source>
        <dbReference type="EMBL" id="AJY75092.1"/>
    </source>
</evidence>
<sequence length="220" mass="24548">MSRIFVISDIHGHIEGARLLLNQASYQPGTDLLILLGDFMNNDPSAWNVLRFIRALTKEGAVAIAGNMERSLLESAKLKGVKSSDHRADIEFVRQLPLFFIKEPYLFVHAGLRPGVSLEHQSATDLTTIREEFWNSDNPAIPYTVVFGHTPTVRLGAHPGELWHGPGRLGIDTGAKHGLRLTLVELTGRLAYSCSTHPSTQYQDIRQTSWPAEAMIQRRN</sequence>
<dbReference type="PANTHER" id="PTHR42850:SF4">
    <property type="entry name" value="ZINC-DEPENDENT ENDOPOLYPHOSPHATASE"/>
    <property type="match status" value="1"/>
</dbReference>
<dbReference type="HOGENOM" id="CLU_023125_4_0_9"/>
<evidence type="ECO:0000259" key="1">
    <source>
        <dbReference type="Pfam" id="PF00149"/>
    </source>
</evidence>
<reference evidence="2 3" key="1">
    <citation type="journal article" date="2015" name="J. Biotechnol.">
        <title>Complete genome sequence of Paenibacillus beijingensis 7188(T) (=DSM 24997(T)), a novel rhizobacterium from jujube garden soil.</title>
        <authorList>
            <person name="Kwak Y."/>
            <person name="Shin J.H."/>
        </authorList>
    </citation>
    <scope>NUCLEOTIDE SEQUENCE [LARGE SCALE GENOMIC DNA]</scope>
    <source>
        <strain evidence="2 3">DSM 24997</strain>
    </source>
</reference>
<dbReference type="GO" id="GO:0016791">
    <property type="term" value="F:phosphatase activity"/>
    <property type="evidence" value="ECO:0007669"/>
    <property type="project" value="TreeGrafter"/>
</dbReference>
<dbReference type="AlphaFoldDB" id="A0A0D5NJB7"/>
<dbReference type="InterPro" id="IPR029052">
    <property type="entry name" value="Metallo-depent_PP-like"/>
</dbReference>
<dbReference type="KEGG" id="pbj:VN24_11525"/>
<name>A0A0D5NJB7_9BACL</name>
<dbReference type="EMBL" id="CP011058">
    <property type="protein sequence ID" value="AJY75092.1"/>
    <property type="molecule type" value="Genomic_DNA"/>
</dbReference>
<dbReference type="STRING" id="1126833.VN24_11525"/>
<proteinExistence type="predicted"/>
<dbReference type="PATRIC" id="fig|1126833.4.peg.2524"/>
<dbReference type="RefSeq" id="WP_045670525.1">
    <property type="nucleotide sequence ID" value="NZ_CP011058.1"/>
</dbReference>
<dbReference type="Gene3D" id="3.60.21.10">
    <property type="match status" value="1"/>
</dbReference>
<organism evidence="2 3">
    <name type="scientific">Paenibacillus beijingensis</name>
    <dbReference type="NCBI Taxonomy" id="1126833"/>
    <lineage>
        <taxon>Bacteria</taxon>
        <taxon>Bacillati</taxon>
        <taxon>Bacillota</taxon>
        <taxon>Bacilli</taxon>
        <taxon>Bacillales</taxon>
        <taxon>Paenibacillaceae</taxon>
        <taxon>Paenibacillus</taxon>
    </lineage>
</organism>
<dbReference type="Proteomes" id="UP000032633">
    <property type="component" value="Chromosome"/>
</dbReference>
<dbReference type="SUPFAM" id="SSF56300">
    <property type="entry name" value="Metallo-dependent phosphatases"/>
    <property type="match status" value="1"/>
</dbReference>
<gene>
    <name evidence="2" type="ORF">VN24_11525</name>
</gene>
<dbReference type="InterPro" id="IPR004843">
    <property type="entry name" value="Calcineurin-like_PHP"/>
</dbReference>
<evidence type="ECO:0000313" key="3">
    <source>
        <dbReference type="Proteomes" id="UP000032633"/>
    </source>
</evidence>
<keyword evidence="3" id="KW-1185">Reference proteome</keyword>